<sequence>MTHKKKVIILVAGGTGGHLFPAEALSVELRQRGYDVHLVTDERAKYFVRHFDKKHIHIISSATLTRYHPFALIKTFWRLLKGICQSWVLFYKLRPVLVGGFGGYPTFPPVLIAALTKRVTFIHEQNAVMGRANKVLASRVNAIAGGLLSANGIYAYKTFLTGNPVREAILKSAEIPYCPSTEDKPFHFLVFGGSQGASAFSKIVPEAIALLDNNIRKCLRIIQQVRGEAMDLVQIYRNMGVEAKVAPFFDNMAEHIAWSHFIMSRSGASTVCEIAVIGRPALLIPYPHALDHDQAENAAMLAATGAAQIIAEKDLNAQILASLLTKACREPDLLKKQALAAKKVGQPHATKVLADMAEALIAGRSLSDIRKELFNENAA</sequence>
<feature type="binding site" evidence="10">
    <location>
        <position position="294"/>
    </location>
    <ligand>
        <name>UDP-N-acetyl-alpha-D-glucosamine</name>
        <dbReference type="ChEBI" id="CHEBI:57705"/>
    </ligand>
</feature>
<dbReference type="GO" id="GO:0051991">
    <property type="term" value="F:UDP-N-acetyl-D-glucosamine:N-acetylmuramoyl-L-alanyl-D-glutamyl-meso-2,6-diaminopimelyl-D-alanyl-D-alanine-diphosphoundecaprenol 4-beta-N-acetylglucosaminlytransferase activity"/>
    <property type="evidence" value="ECO:0007669"/>
    <property type="project" value="RHEA"/>
</dbReference>
<dbReference type="GO" id="GO:0005975">
    <property type="term" value="P:carbohydrate metabolic process"/>
    <property type="evidence" value="ECO:0007669"/>
    <property type="project" value="InterPro"/>
</dbReference>
<evidence type="ECO:0000256" key="9">
    <source>
        <dbReference type="ARBA" id="ARBA00023316"/>
    </source>
</evidence>
<dbReference type="PANTHER" id="PTHR21015:SF22">
    <property type="entry name" value="GLYCOSYLTRANSFERASE"/>
    <property type="match status" value="1"/>
</dbReference>
<keyword evidence="2 10" id="KW-0132">Cell division</keyword>
<comment type="function">
    <text evidence="10">Cell wall formation. Catalyzes the transfer of a GlcNAc subunit on undecaprenyl-pyrophosphoryl-MurNAc-pentapeptide (lipid intermediate I) to form undecaprenyl-pyrophosphoryl-MurNAc-(pentapeptide)GlcNAc (lipid intermediate II).</text>
</comment>
<dbReference type="UniPathway" id="UPA00219"/>
<accession>A0A024LSE2</accession>
<dbReference type="Pfam" id="PF04101">
    <property type="entry name" value="Glyco_tran_28_C"/>
    <property type="match status" value="1"/>
</dbReference>
<keyword evidence="4 10" id="KW-0808">Transferase</keyword>
<dbReference type="GO" id="GO:0051301">
    <property type="term" value="P:cell division"/>
    <property type="evidence" value="ECO:0007669"/>
    <property type="project" value="UniProtKB-KW"/>
</dbReference>
<dbReference type="AlphaFoldDB" id="A0A024LSE2"/>
<evidence type="ECO:0000256" key="5">
    <source>
        <dbReference type="ARBA" id="ARBA00022960"/>
    </source>
</evidence>
<evidence type="ECO:0000256" key="3">
    <source>
        <dbReference type="ARBA" id="ARBA00022676"/>
    </source>
</evidence>
<dbReference type="InterPro" id="IPR004276">
    <property type="entry name" value="GlycoTrans_28_N"/>
</dbReference>
<dbReference type="HAMAP" id="MF_00033">
    <property type="entry name" value="MurG"/>
    <property type="match status" value="1"/>
</dbReference>
<reference evidence="13" key="1">
    <citation type="submission" date="2013-11" db="EMBL/GenBank/DDBJ databases">
        <authorList>
            <person name="GENOMES U."/>
        </authorList>
    </citation>
    <scope>NUCLEOTIDE SEQUENCE</scope>
    <source>
        <strain evidence="13">MVT06</strain>
    </source>
</reference>
<dbReference type="Pfam" id="PF03033">
    <property type="entry name" value="Glyco_transf_28"/>
    <property type="match status" value="1"/>
</dbReference>
<keyword evidence="3 10" id="KW-0328">Glycosyltransferase</keyword>
<gene>
    <name evidence="10 13" type="primary">murG</name>
    <name evidence="13" type="ORF">BN1046_01302</name>
</gene>
<evidence type="ECO:0000256" key="4">
    <source>
        <dbReference type="ARBA" id="ARBA00022679"/>
    </source>
</evidence>
<dbReference type="SUPFAM" id="SSF53756">
    <property type="entry name" value="UDP-Glycosyltransferase/glycogen phosphorylase"/>
    <property type="match status" value="1"/>
</dbReference>
<comment type="catalytic activity">
    <reaction evidence="10">
        <text>di-trans,octa-cis-undecaprenyl diphospho-N-acetyl-alpha-D-muramoyl-L-alanyl-D-glutamyl-meso-2,6-diaminopimeloyl-D-alanyl-D-alanine + UDP-N-acetyl-alpha-D-glucosamine = di-trans,octa-cis-undecaprenyl diphospho-[N-acetyl-alpha-D-glucosaminyl-(1-&gt;4)]-N-acetyl-alpha-D-muramoyl-L-alanyl-D-glutamyl-meso-2,6-diaminopimeloyl-D-alanyl-D-alanine + UDP + H(+)</text>
        <dbReference type="Rhea" id="RHEA:31227"/>
        <dbReference type="ChEBI" id="CHEBI:15378"/>
        <dbReference type="ChEBI" id="CHEBI:57705"/>
        <dbReference type="ChEBI" id="CHEBI:58223"/>
        <dbReference type="ChEBI" id="CHEBI:61387"/>
        <dbReference type="ChEBI" id="CHEBI:61388"/>
        <dbReference type="EC" id="2.4.1.227"/>
    </reaction>
</comment>
<comment type="pathway">
    <text evidence="10">Cell wall biogenesis; peptidoglycan biosynthesis.</text>
</comment>
<evidence type="ECO:0000256" key="1">
    <source>
        <dbReference type="ARBA" id="ARBA00022475"/>
    </source>
</evidence>
<protein>
    <recommendedName>
        <fullName evidence="10">UDP-N-acetylglucosamine--N-acetylmuramyl-(pentapeptide) pyrophosphoryl-undecaprenol N-acetylglucosamine transferase</fullName>
        <ecNumber evidence="10">2.4.1.227</ecNumber>
    </recommendedName>
    <alternativeName>
        <fullName evidence="10">Undecaprenyl-PP-MurNAc-pentapeptide-UDPGlcNAc GlcNAc transferase</fullName>
    </alternativeName>
</protein>
<dbReference type="GO" id="GO:0005886">
    <property type="term" value="C:plasma membrane"/>
    <property type="evidence" value="ECO:0007669"/>
    <property type="project" value="UniProtKB-SubCell"/>
</dbReference>
<feature type="binding site" evidence="10">
    <location>
        <position position="194"/>
    </location>
    <ligand>
        <name>UDP-N-acetyl-alpha-D-glucosamine</name>
        <dbReference type="ChEBI" id="CHEBI:57705"/>
    </ligand>
</feature>
<keyword evidence="7 10" id="KW-0472">Membrane</keyword>
<keyword evidence="9 10" id="KW-0961">Cell wall biogenesis/degradation</keyword>
<dbReference type="GO" id="GO:0008360">
    <property type="term" value="P:regulation of cell shape"/>
    <property type="evidence" value="ECO:0007669"/>
    <property type="project" value="UniProtKB-KW"/>
</dbReference>
<feature type="binding site" evidence="10">
    <location>
        <begin position="15"/>
        <end position="17"/>
    </location>
    <ligand>
        <name>UDP-N-acetyl-alpha-D-glucosamine</name>
        <dbReference type="ChEBI" id="CHEBI:57705"/>
    </ligand>
</feature>
<feature type="domain" description="Glycosyl transferase family 28 C-terminal" evidence="12">
    <location>
        <begin position="189"/>
        <end position="347"/>
    </location>
</feature>
<dbReference type="PANTHER" id="PTHR21015">
    <property type="entry name" value="UDP-N-ACETYLGLUCOSAMINE--N-ACETYLMURAMYL-(PENTAPEPTIDE) PYROPHOSPHORYL-UNDECAPRENOL N-ACETYLGLUCOSAMINE TRANSFERASE 1"/>
    <property type="match status" value="1"/>
</dbReference>
<organism evidence="13">
    <name type="scientific">Bartonella schoenbuchensis</name>
    <dbReference type="NCBI Taxonomy" id="165694"/>
    <lineage>
        <taxon>Bacteria</taxon>
        <taxon>Pseudomonadati</taxon>
        <taxon>Pseudomonadota</taxon>
        <taxon>Alphaproteobacteria</taxon>
        <taxon>Hyphomicrobiales</taxon>
        <taxon>Bartonellaceae</taxon>
        <taxon>Bartonella</taxon>
    </lineage>
</organism>
<keyword evidence="1 10" id="KW-1003">Cell membrane</keyword>
<keyword evidence="8 10" id="KW-0131">Cell cycle</keyword>
<dbReference type="CDD" id="cd03785">
    <property type="entry name" value="GT28_MurG"/>
    <property type="match status" value="1"/>
</dbReference>
<comment type="caution">
    <text evidence="10">Lacks conserved residue(s) required for the propagation of feature annotation.</text>
</comment>
<dbReference type="NCBIfam" id="TIGR01133">
    <property type="entry name" value="murG"/>
    <property type="match status" value="1"/>
</dbReference>
<name>A0A024LSE2_9HYPH</name>
<evidence type="ECO:0000259" key="11">
    <source>
        <dbReference type="Pfam" id="PF03033"/>
    </source>
</evidence>
<dbReference type="InterPro" id="IPR006009">
    <property type="entry name" value="GlcNAc_MurG"/>
</dbReference>
<dbReference type="EC" id="2.4.1.227" evidence="10"/>
<keyword evidence="5 10" id="KW-0133">Cell shape</keyword>
<keyword evidence="6 10" id="KW-0573">Peptidoglycan synthesis</keyword>
<comment type="similarity">
    <text evidence="10">Belongs to the glycosyltransferase 28 family. MurG subfamily.</text>
</comment>
<reference evidence="13" key="2">
    <citation type="submission" date="2014-05" db="EMBL/GenBank/DDBJ databases">
        <title>Genome sequencing of Bartonella spp. isolated from human blood.</title>
        <authorList>
            <person name="Raoult D."/>
        </authorList>
    </citation>
    <scope>NUCLEOTIDE SEQUENCE</scope>
    <source>
        <strain evidence="13">MVT06</strain>
    </source>
</reference>
<dbReference type="GO" id="GO:0009252">
    <property type="term" value="P:peptidoglycan biosynthetic process"/>
    <property type="evidence" value="ECO:0007669"/>
    <property type="project" value="UniProtKB-UniRule"/>
</dbReference>
<dbReference type="EMBL" id="HG977196">
    <property type="protein sequence ID" value="CDP80372.1"/>
    <property type="molecule type" value="Genomic_DNA"/>
</dbReference>
<dbReference type="GO" id="GO:0071555">
    <property type="term" value="P:cell wall organization"/>
    <property type="evidence" value="ECO:0007669"/>
    <property type="project" value="UniProtKB-KW"/>
</dbReference>
<evidence type="ECO:0000256" key="7">
    <source>
        <dbReference type="ARBA" id="ARBA00023136"/>
    </source>
</evidence>
<dbReference type="InterPro" id="IPR007235">
    <property type="entry name" value="Glyco_trans_28_C"/>
</dbReference>
<proteinExistence type="inferred from homology"/>
<comment type="subcellular location">
    <subcellularLocation>
        <location evidence="10">Cell membrane</location>
        <topology evidence="10">Peripheral membrane protein</topology>
        <orientation evidence="10">Cytoplasmic side</orientation>
    </subcellularLocation>
</comment>
<evidence type="ECO:0000313" key="13">
    <source>
        <dbReference type="EMBL" id="CDP80372.1"/>
    </source>
</evidence>
<evidence type="ECO:0000256" key="2">
    <source>
        <dbReference type="ARBA" id="ARBA00022618"/>
    </source>
</evidence>
<dbReference type="GO" id="GO:0050511">
    <property type="term" value="F:undecaprenyldiphospho-muramoylpentapeptide beta-N-acetylglucosaminyltransferase activity"/>
    <property type="evidence" value="ECO:0007669"/>
    <property type="project" value="UniProtKB-UniRule"/>
</dbReference>
<feature type="domain" description="Glycosyltransferase family 28 N-terminal" evidence="11">
    <location>
        <begin position="8"/>
        <end position="143"/>
    </location>
</feature>
<evidence type="ECO:0000259" key="12">
    <source>
        <dbReference type="Pfam" id="PF04101"/>
    </source>
</evidence>
<evidence type="ECO:0000256" key="8">
    <source>
        <dbReference type="ARBA" id="ARBA00023306"/>
    </source>
</evidence>
<dbReference type="Gene3D" id="3.40.50.2000">
    <property type="entry name" value="Glycogen Phosphorylase B"/>
    <property type="match status" value="2"/>
</dbReference>
<feature type="binding site" evidence="10">
    <location>
        <position position="166"/>
    </location>
    <ligand>
        <name>UDP-N-acetyl-alpha-D-glucosamine</name>
        <dbReference type="ChEBI" id="CHEBI:57705"/>
    </ligand>
</feature>
<evidence type="ECO:0000256" key="10">
    <source>
        <dbReference type="HAMAP-Rule" id="MF_00033"/>
    </source>
</evidence>
<feature type="binding site" evidence="10">
    <location>
        <position position="126"/>
    </location>
    <ligand>
        <name>UDP-N-acetyl-alpha-D-glucosamine</name>
        <dbReference type="ChEBI" id="CHEBI:57705"/>
    </ligand>
</feature>
<evidence type="ECO:0000256" key="6">
    <source>
        <dbReference type="ARBA" id="ARBA00022984"/>
    </source>
</evidence>